<dbReference type="InterPro" id="IPR016036">
    <property type="entry name" value="Malonyl_transacylase_ACP-bd"/>
</dbReference>
<dbReference type="InterPro" id="IPR014031">
    <property type="entry name" value="Ketoacyl_synth_C"/>
</dbReference>
<keyword evidence="3 9" id="KW-0808">Transferase</keyword>
<dbReference type="InterPro" id="IPR050091">
    <property type="entry name" value="PKS_NRPS_Biosynth_Enz"/>
</dbReference>
<feature type="active site" description="Proton donor; for dehydratase activity" evidence="4">
    <location>
        <position position="2734"/>
    </location>
</feature>
<dbReference type="Pfam" id="PF00109">
    <property type="entry name" value="ketoacyl-synt"/>
    <property type="match status" value="2"/>
</dbReference>
<dbReference type="CDD" id="cd00833">
    <property type="entry name" value="PKS"/>
    <property type="match status" value="2"/>
</dbReference>
<dbReference type="InterPro" id="IPR036736">
    <property type="entry name" value="ACP-like_sf"/>
</dbReference>
<sequence>MIHVPAREIPIAVVGMACRFPGADNLDEYWQLIRDGRSGITELPPEKLDRELYYDPEHGKLGRTYTTIGGVVPERPIDPLIQRLPKKLLDNADPAHLVLCEVAAAACRHAGYDPFNLPLRNTGVYIGHSGGSVLAGEMAFGNGIEGVAEYLREDPRFQRFAPDLQDRIIRGIVERVHREKPARRPDGGPELAANMVAGVVAEAFGLQGPALATDAACASSLIALAMGVHALRQGLIDMALVGGASCSKWYALVLFSMAQSISATGSRPFDADADGLVSSDGYATVVLKTLPRAMAEGDQILGVIRGVGISSDGRGKSLWAPRKEGQILAVQRAYGPDVDPGWLQYIECHATSTQVGDSTELSALTLALRDKLPKQQKLPIGSVKANIGHTLESAGIAGFVKALLCMQHRQIPGQINFHKPNPEVPWDDIPFFVPTKTLPWPDPAPGRPRRAAVNAFGIGGLNVHIALDDQPTEALRTQISVPAGINSHTEPARPRTPTLSLGSDDHAIAIVGASAIFPGALTLKAFWDLLISGRDPLQDVPPGRWNRNIYFDPQGRGRCRTRNTRGGYLTDFVYDWKKHKVPPKQIANANPLQFMLLDAADQALRDAGLDARPFDRQRAAVVVGSVYGGDFACDMQMGLRIPEFQRYLRQEMQRQGVPAVDGEAVAQGFQDLLLRHLPALLDETGSFTASTLASRLTKTFDLMGGAFSLDAGDTSSLAAISTAMGMLHDGVVDVVLCAAGQRSMDINVFEALQARHTLAADRPKPAFAADRDGIVPGEGAAVIILKRLSDAQRDGDRIRGIIRGFGVSYGADDYSAAVRQSFQRALTSADVDAAAVEIVESASIGHRLSDQMEAEALTELLHSPSRTVPAALTSVSAQIGHTLGASGMASLIKACLELEHGQVPGTPGLSQPLPAAVARPDVCRPSSEPQPLFATLPSGKALAAVVNSGANGAVYTLLLEGGQNLPAAPPKAISARPAATCWKTIRLAAATREALLHGVRAAVPHSSRLFAESGVAQFASSDQARLAIVAESPDTLRRKLELTLSTLERAASAATLDQQGIFFRELSQGRAQVAFLFPGQGSQYPGMLRELISDVPQAADLVRELDAALRREGCPTFAEITANSAEKLGADVLLTQLAMLAADVLMFRVLQSLGVRPDVIAGHSYGEYPALVAAGALTLADAIRATRERAAAVESQPGTNGSLLSTTAPCELVEALLTHIPGAAYLASHNAPDQTVIGGTVDAIHGVKRLLEADGYVTRVLAVPRPYHTPLLAAAKAPFRQAIAALPVQVPQVRFLSSVSLEYVRSAESVRHNLVEQLTTPVRYVRLVHKLAEEGVSVFIEVGPQQVLSRLNQRILAGRAVSITPTDLPKHPAREGLERVLAAMDVAGVRQPTPSPGPILFFDATQRRKRKAGTAATMPPAAVPISAASTLCSEPVAAAAVAETAPAAVLPTAAPEAEAAAAMAAPLDKSAVQAFMIRFVVDQTGYPEDMVELDADLEADLGIDSIKKAQLIGELAENFELKHLSSRLQDLSLDDFRTIRSILDFVTAPAAEVLESHVVAEPESIPAVVADKPSAPSSPRDEESVRLHVLTLTGTPYEMGRRHGQDQSPHIHTILDRYAALLGPRLQHMPELDEAVARPTMYFGGEELEELQGIADGAGLPLPAVLAENLGMYPDYVPGCTQFAFTRRKNPKFGLVHAVNEDSPLALTLPDCLARVVQVRRPKGGIPHVTFSVAGQTGGLNGINAAGLAISSTLLLDRPRRSSTAIGKIHPVIVKRLLQNAETIDDAVALLRTLDRAGAWSLCLSHFPTDRLCYLEYDGQSLEVQEAVDEVLTTNHCLLQAPLTEVPQHSRLRLARLRQLMAQADQEGVSLEKAQESLRDRFDLGRGRYTPHATMNTIRRVDNQISIVMRPESGELHVTPGPLLRDLADRYFRIELKTLWDEPRRTNGGPQAATGSSPQPERIVIPSPPARAAQSLPADLRKGLPPEDQRVVQRHVLRMVEAPLASTGTARPAWAGPIILLGQNKLATALRERLQAAGQVVHGLATTGDVDATLAEFERLWQQGPAPHLFLTSARDAEADVPPEHWPGRRPIGVWTPFFVCQRWMQLVQEAQLTDRATLVGVTALGGDWGFSGRVHGVEGGGIAGLLKGIRREFPQLCVKVIDAPYQEADDALAGAVLREVSDRTGPLEVGYIRGNRYVVRAIPQPASTQRRGRRHPQGVWVVTGGARGVTAVVARELGRRFGLKLHLLGSTPLTEVDPKWRQLSEEGLKQLKQTICDQARAAGKTPAQAWKAVERALEIERTLQGMRSDGIDVTYHVCDVTQSQELAHTLHRIRQQHGPIRGVIHGAGVEAACRLDKKKRDAVLATLAVKVDAAMTLLAMTADDPLDYFVAFGSTSGRFGGLGQADYSMASDLLVKICDAVRTRRPSVAAIGFHWPPWADVGMAARPESKIALQASRLAFMPPLEGAAHVVDELLSAALEGELLFLDKPDLIDSDKTMPTAAEKAAYSRREARLREAPLLDTIDAVQEGQSLSATAVFDPTVDPFLLEHRHLGVPILPAVVGLECLAEAAQLLANDHRVVVGVRNLTVHHGLRFHTDVPQRVRITVQAAPDGCPDRYHAELLVDFCDRQGRLVEARRRQMDAIIDLGDRLPAMEPVALGERPSHWTAHHYVADWRTMKYPDDARVYHGDPFRALREFALVEDGLWARLVVPAAGEIAGDRPHAGWLLPSATLDAGLLAADLLVWNKWHIADLPHAFERIRWSRPLRAGESLTLRVWLRGRDQRSIRTDFVMVDADGQVVLRVDGYEMVEVRSGTGSTPGGATAMPPAIERSAQSSPHSRDSSSPAPAPVPSFAAPSRSATPSPPTSAMAVMPAPAPVPVRTVKSTLPVNGHRPESLPEPAPAPVSGRPSSAGTPRDSAPPPRAPAQPSSAASNSPTIHAASPASPWATRVDTSELPLIDAATWLSASRLLAELRFDPVHDPFLVQHKFEGKPLLPAVIGLEAMIEAASLAATDGRLAKVRDFEILAPLRFRDGTPQAVRVEVTVQGAAAECRLVGTDDKQTLYQTARVEWSRSPVVLEAPPPGQPPFPYNPMQYADGAQAQLVHGPLFRGLKALMLMRETGWAKVTAFAADNLAGARRGSRWFLPVATLDSCLVACGVDLFVLMAKRVEIPQRIGELQWSRLPEPNEACVLRLFYRGSDDRHTSYDLVLYGAAGDVVLTVKGYRGVRTSKEADAALWENEFRVS</sequence>
<dbReference type="PROSITE" id="PS50075">
    <property type="entry name" value="CARRIER"/>
    <property type="match status" value="1"/>
</dbReference>
<dbReference type="SUPFAM" id="SSF47336">
    <property type="entry name" value="ACP-like"/>
    <property type="match status" value="1"/>
</dbReference>
<proteinExistence type="predicted"/>
<dbReference type="GO" id="GO:0006633">
    <property type="term" value="P:fatty acid biosynthetic process"/>
    <property type="evidence" value="ECO:0007669"/>
    <property type="project" value="InterPro"/>
</dbReference>
<dbReference type="PROSITE" id="PS52004">
    <property type="entry name" value="KS3_2"/>
    <property type="match status" value="2"/>
</dbReference>
<keyword evidence="9" id="KW-0012">Acyltransferase</keyword>
<dbReference type="Gene3D" id="3.40.50.720">
    <property type="entry name" value="NAD(P)-binding Rossmann-like Domain"/>
    <property type="match status" value="1"/>
</dbReference>
<feature type="domain" description="PKS/mFAS DH" evidence="8">
    <location>
        <begin position="2518"/>
        <end position="2817"/>
    </location>
</feature>
<dbReference type="InterPro" id="IPR016035">
    <property type="entry name" value="Acyl_Trfase/lysoPLipase"/>
</dbReference>
<dbReference type="InterPro" id="IPR014030">
    <property type="entry name" value="Ketoacyl_synth_N"/>
</dbReference>
<organism evidence="9">
    <name type="scientific">Schlesneria paludicola</name>
    <dbReference type="NCBI Taxonomy" id="360056"/>
    <lineage>
        <taxon>Bacteria</taxon>
        <taxon>Pseudomonadati</taxon>
        <taxon>Planctomycetota</taxon>
        <taxon>Planctomycetia</taxon>
        <taxon>Planctomycetales</taxon>
        <taxon>Planctomycetaceae</taxon>
        <taxon>Schlesneria</taxon>
    </lineage>
</organism>
<evidence type="ECO:0000256" key="4">
    <source>
        <dbReference type="PROSITE-ProRule" id="PRU01363"/>
    </source>
</evidence>
<dbReference type="Gene3D" id="3.40.366.10">
    <property type="entry name" value="Malonyl-Coenzyme A Acyl Carrier Protein, domain 2"/>
    <property type="match status" value="1"/>
</dbReference>
<keyword evidence="1" id="KW-0596">Phosphopantetheine</keyword>
<dbReference type="SMART" id="SM00825">
    <property type="entry name" value="PKS_KS"/>
    <property type="match status" value="2"/>
</dbReference>
<feature type="compositionally biased region" description="Low complexity" evidence="5">
    <location>
        <begin position="2813"/>
        <end position="2872"/>
    </location>
</feature>
<dbReference type="GO" id="GO:0004315">
    <property type="term" value="F:3-oxoacyl-[acyl-carrier-protein] synthase activity"/>
    <property type="evidence" value="ECO:0007669"/>
    <property type="project" value="InterPro"/>
</dbReference>
<feature type="region of interest" description="C-terminal hotdog fold" evidence="4">
    <location>
        <begin position="2667"/>
        <end position="2817"/>
    </location>
</feature>
<dbReference type="SMART" id="SM00822">
    <property type="entry name" value="PKS_KR"/>
    <property type="match status" value="1"/>
</dbReference>
<dbReference type="NCBIfam" id="NF040521">
    <property type="entry name" value="C45_proenzyme"/>
    <property type="match status" value="1"/>
</dbReference>
<dbReference type="InterPro" id="IPR016039">
    <property type="entry name" value="Thiolase-like"/>
</dbReference>
<dbReference type="InterPro" id="IPR049552">
    <property type="entry name" value="PKS_DH_N"/>
</dbReference>
<evidence type="ECO:0000256" key="3">
    <source>
        <dbReference type="ARBA" id="ARBA00022679"/>
    </source>
</evidence>
<dbReference type="InterPro" id="IPR049551">
    <property type="entry name" value="PKS_DH_C"/>
</dbReference>
<dbReference type="GO" id="GO:0005886">
    <property type="term" value="C:plasma membrane"/>
    <property type="evidence" value="ECO:0007669"/>
    <property type="project" value="TreeGrafter"/>
</dbReference>
<reference evidence="9" key="1">
    <citation type="journal article" date="2020" name="mSystems">
        <title>Genome- and Community-Level Interaction Insights into Carbon Utilization and Element Cycling Functions of Hydrothermarchaeota in Hydrothermal Sediment.</title>
        <authorList>
            <person name="Zhou Z."/>
            <person name="Liu Y."/>
            <person name="Xu W."/>
            <person name="Pan J."/>
            <person name="Luo Z.H."/>
            <person name="Li M."/>
        </authorList>
    </citation>
    <scope>NUCLEOTIDE SEQUENCE [LARGE SCALE GENOMIC DNA]</scope>
    <source>
        <strain evidence="9">SpSt-508</strain>
    </source>
</reference>
<dbReference type="InterPro" id="IPR014043">
    <property type="entry name" value="Acyl_transferase_dom"/>
</dbReference>
<feature type="active site" description="Proton donor; for dehydratase activity" evidence="4">
    <location>
        <position position="3151"/>
    </location>
</feature>
<feature type="domain" description="PKS/mFAS DH" evidence="8">
    <location>
        <begin position="2951"/>
        <end position="3235"/>
    </location>
</feature>
<dbReference type="InterPro" id="IPR029069">
    <property type="entry name" value="HotDog_dom_sf"/>
</dbReference>
<feature type="domain" description="Carrier" evidence="6">
    <location>
        <begin position="1470"/>
        <end position="1550"/>
    </location>
</feature>
<feature type="region of interest" description="N-terminal hotdog fold" evidence="4">
    <location>
        <begin position="2518"/>
        <end position="2652"/>
    </location>
</feature>
<dbReference type="SMART" id="SM00827">
    <property type="entry name" value="PKS_AT"/>
    <property type="match status" value="1"/>
</dbReference>
<dbReference type="Pfam" id="PF16197">
    <property type="entry name" value="KAsynt_C_assoc"/>
    <property type="match status" value="1"/>
</dbReference>
<feature type="domain" description="Ketosynthase family 3 (KS3)" evidence="7">
    <location>
        <begin position="505"/>
        <end position="961"/>
    </location>
</feature>
<dbReference type="InterPro" id="IPR001227">
    <property type="entry name" value="Ac_transferase_dom_sf"/>
</dbReference>
<feature type="region of interest" description="Disordered" evidence="5">
    <location>
        <begin position="2811"/>
        <end position="2872"/>
    </location>
</feature>
<dbReference type="Pfam" id="PF08659">
    <property type="entry name" value="KR"/>
    <property type="match status" value="1"/>
</dbReference>
<feature type="region of interest" description="C-terminal hotdog fold" evidence="4">
    <location>
        <begin position="3086"/>
        <end position="3235"/>
    </location>
</feature>
<name>A0A7C4QMR8_9PLAN</name>
<feature type="region of interest" description="Disordered" evidence="5">
    <location>
        <begin position="1942"/>
        <end position="1984"/>
    </location>
</feature>
<feature type="compositionally biased region" description="Low complexity" evidence="5">
    <location>
        <begin position="2926"/>
        <end position="2936"/>
    </location>
</feature>
<dbReference type="PANTHER" id="PTHR43775:SF37">
    <property type="entry name" value="SI:DKEY-61P9.11"/>
    <property type="match status" value="1"/>
</dbReference>
<dbReference type="CDD" id="cd08953">
    <property type="entry name" value="KR_2_SDR_x"/>
    <property type="match status" value="1"/>
</dbReference>
<dbReference type="PANTHER" id="PTHR43775">
    <property type="entry name" value="FATTY ACID SYNTHASE"/>
    <property type="match status" value="1"/>
</dbReference>
<dbReference type="InterPro" id="IPR049900">
    <property type="entry name" value="PKS_mFAS_DH"/>
</dbReference>
<dbReference type="Pfam" id="PF00550">
    <property type="entry name" value="PP-binding"/>
    <property type="match status" value="1"/>
</dbReference>
<feature type="active site" description="Proton acceptor; for dehydratase activity" evidence="4">
    <location>
        <position position="2550"/>
    </location>
</feature>
<feature type="region of interest" description="N-terminal hotdog fold" evidence="4">
    <location>
        <begin position="2951"/>
        <end position="3076"/>
    </location>
</feature>
<protein>
    <submittedName>
        <fullName evidence="9">Acyltransferase domain-containing protein</fullName>
    </submittedName>
</protein>
<dbReference type="Gene3D" id="3.60.60.10">
    <property type="entry name" value="Penicillin V Acylase, Chain A"/>
    <property type="match status" value="1"/>
</dbReference>
<dbReference type="Pfam" id="PF03417">
    <property type="entry name" value="AAT"/>
    <property type="match status" value="1"/>
</dbReference>
<evidence type="ECO:0000259" key="7">
    <source>
        <dbReference type="PROSITE" id="PS52004"/>
    </source>
</evidence>
<evidence type="ECO:0000256" key="1">
    <source>
        <dbReference type="ARBA" id="ARBA00022450"/>
    </source>
</evidence>
<dbReference type="InterPro" id="IPR013968">
    <property type="entry name" value="PKS_KR"/>
</dbReference>
<evidence type="ECO:0000313" key="9">
    <source>
        <dbReference type="EMBL" id="HGT38464.1"/>
    </source>
</evidence>
<evidence type="ECO:0000256" key="5">
    <source>
        <dbReference type="SAM" id="MobiDB-lite"/>
    </source>
</evidence>
<dbReference type="Gene3D" id="1.10.1200.10">
    <property type="entry name" value="ACP-like"/>
    <property type="match status" value="1"/>
</dbReference>
<dbReference type="Pfam" id="PF14765">
    <property type="entry name" value="PS-DH"/>
    <property type="match status" value="2"/>
</dbReference>
<gene>
    <name evidence="9" type="ORF">ENS64_04275</name>
</gene>
<dbReference type="EMBL" id="DSVQ01000009">
    <property type="protein sequence ID" value="HGT38464.1"/>
    <property type="molecule type" value="Genomic_DNA"/>
</dbReference>
<dbReference type="InterPro" id="IPR005079">
    <property type="entry name" value="Peptidase_C45_hydrolase"/>
</dbReference>
<dbReference type="InterPro" id="IPR032821">
    <property type="entry name" value="PKS_assoc"/>
</dbReference>
<dbReference type="InterPro" id="IPR020841">
    <property type="entry name" value="PKS_Beta-ketoAc_synthase_dom"/>
</dbReference>
<dbReference type="InterPro" id="IPR042104">
    <property type="entry name" value="PKS_dehydratase_sf"/>
</dbReference>
<dbReference type="InterPro" id="IPR018201">
    <property type="entry name" value="Ketoacyl_synth_AS"/>
</dbReference>
<dbReference type="GO" id="GO:0005737">
    <property type="term" value="C:cytoplasm"/>
    <property type="evidence" value="ECO:0007669"/>
    <property type="project" value="TreeGrafter"/>
</dbReference>
<dbReference type="SUPFAM" id="SSF54637">
    <property type="entry name" value="Thioesterase/thiol ester dehydrase-isomerase"/>
    <property type="match status" value="1"/>
</dbReference>
<dbReference type="GO" id="GO:0071770">
    <property type="term" value="P:DIM/DIP cell wall layer assembly"/>
    <property type="evidence" value="ECO:0007669"/>
    <property type="project" value="TreeGrafter"/>
</dbReference>
<keyword evidence="2" id="KW-0597">Phosphoprotein</keyword>
<dbReference type="SMART" id="SM00826">
    <property type="entry name" value="PKS_DH"/>
    <property type="match status" value="1"/>
</dbReference>
<evidence type="ECO:0000259" key="6">
    <source>
        <dbReference type="PROSITE" id="PS50075"/>
    </source>
</evidence>
<dbReference type="InterPro" id="IPR057326">
    <property type="entry name" value="KR_dom"/>
</dbReference>
<dbReference type="InterPro" id="IPR020807">
    <property type="entry name" value="PKS_DH"/>
</dbReference>
<dbReference type="GO" id="GO:0004312">
    <property type="term" value="F:fatty acid synthase activity"/>
    <property type="evidence" value="ECO:0007669"/>
    <property type="project" value="TreeGrafter"/>
</dbReference>
<dbReference type="Pfam" id="PF21089">
    <property type="entry name" value="PKS_DH_N"/>
    <property type="match status" value="2"/>
</dbReference>
<dbReference type="PROSITE" id="PS00606">
    <property type="entry name" value="KS3_1"/>
    <property type="match status" value="1"/>
</dbReference>
<dbReference type="Gene3D" id="3.10.129.110">
    <property type="entry name" value="Polyketide synthase dehydratase"/>
    <property type="match status" value="2"/>
</dbReference>
<evidence type="ECO:0000259" key="8">
    <source>
        <dbReference type="PROSITE" id="PS52019"/>
    </source>
</evidence>
<dbReference type="SUPFAM" id="SSF51735">
    <property type="entry name" value="NAD(P)-binding Rossmann-fold domains"/>
    <property type="match status" value="2"/>
</dbReference>
<dbReference type="InterPro" id="IPR047794">
    <property type="entry name" value="C45_proenzyme-like"/>
</dbReference>
<comment type="caution">
    <text evidence="9">The sequence shown here is derived from an EMBL/GenBank/DDBJ whole genome shotgun (WGS) entry which is preliminary data.</text>
</comment>
<feature type="domain" description="Ketosynthase family 3 (KS3)" evidence="7">
    <location>
        <begin position="8"/>
        <end position="469"/>
    </location>
</feature>
<dbReference type="Pfam" id="PF00698">
    <property type="entry name" value="Acyl_transf_1"/>
    <property type="match status" value="1"/>
</dbReference>
<dbReference type="InterPro" id="IPR036291">
    <property type="entry name" value="NAD(P)-bd_dom_sf"/>
</dbReference>
<evidence type="ECO:0000256" key="2">
    <source>
        <dbReference type="ARBA" id="ARBA00022553"/>
    </source>
</evidence>
<dbReference type="SUPFAM" id="SSF52151">
    <property type="entry name" value="FabD/lysophospholipase-like"/>
    <property type="match status" value="1"/>
</dbReference>
<dbReference type="Gene3D" id="3.40.47.10">
    <property type="match status" value="2"/>
</dbReference>
<dbReference type="SUPFAM" id="SSF53901">
    <property type="entry name" value="Thiolase-like"/>
    <property type="match status" value="2"/>
</dbReference>
<dbReference type="InterPro" id="IPR009081">
    <property type="entry name" value="PP-bd_ACP"/>
</dbReference>
<dbReference type="SUPFAM" id="SSF55048">
    <property type="entry name" value="Probable ACP-binding domain of malonyl-CoA ACP transacylase"/>
    <property type="match status" value="1"/>
</dbReference>
<accession>A0A7C4QMR8</accession>
<dbReference type="Pfam" id="PF02801">
    <property type="entry name" value="Ketoacyl-synt_C"/>
    <property type="match status" value="2"/>
</dbReference>
<feature type="region of interest" description="Disordered" evidence="5">
    <location>
        <begin position="2886"/>
        <end position="2947"/>
    </location>
</feature>
<dbReference type="PROSITE" id="PS52019">
    <property type="entry name" value="PKS_MFAS_DH"/>
    <property type="match status" value="2"/>
</dbReference>
<feature type="active site" description="Proton acceptor; for dehydratase activity" evidence="4">
    <location>
        <position position="2987"/>
    </location>
</feature>